<dbReference type="InterPro" id="IPR036291">
    <property type="entry name" value="NAD(P)-bd_dom_sf"/>
</dbReference>
<dbReference type="InterPro" id="IPR005097">
    <property type="entry name" value="Sacchrp_dh_NADP-bd"/>
</dbReference>
<feature type="domain" description="Saccharopine dehydrogenase NADP binding" evidence="2">
    <location>
        <begin position="7"/>
        <end position="110"/>
    </location>
</feature>
<evidence type="ECO:0000256" key="1">
    <source>
        <dbReference type="SAM" id="MobiDB-lite"/>
    </source>
</evidence>
<dbReference type="Pfam" id="PF03435">
    <property type="entry name" value="Sacchrp_dh_NADP"/>
    <property type="match status" value="1"/>
</dbReference>
<proteinExistence type="predicted"/>
<organism evidence="3 4">
    <name type="scientific">Streptomyces evansiae</name>
    <dbReference type="NCBI Taxonomy" id="3075535"/>
    <lineage>
        <taxon>Bacteria</taxon>
        <taxon>Bacillati</taxon>
        <taxon>Actinomycetota</taxon>
        <taxon>Actinomycetes</taxon>
        <taxon>Kitasatosporales</taxon>
        <taxon>Streptomycetaceae</taxon>
        <taxon>Streptomyces</taxon>
    </lineage>
</organism>
<dbReference type="Gene3D" id="3.40.50.720">
    <property type="entry name" value="NAD(P)-binding Rossmann-like Domain"/>
    <property type="match status" value="1"/>
</dbReference>
<dbReference type="Proteomes" id="UP001183607">
    <property type="component" value="Unassembled WGS sequence"/>
</dbReference>
<comment type="caution">
    <text evidence="3">The sequence shown here is derived from an EMBL/GenBank/DDBJ whole genome shotgun (WGS) entry which is preliminary data.</text>
</comment>
<name>A0ABD5ECD5_9ACTN</name>
<gene>
    <name evidence="3" type="ORF">RM574_24970</name>
</gene>
<evidence type="ECO:0000313" key="3">
    <source>
        <dbReference type="EMBL" id="MDT0418736.1"/>
    </source>
</evidence>
<dbReference type="EMBL" id="JAVRER010000052">
    <property type="protein sequence ID" value="MDT0418736.1"/>
    <property type="molecule type" value="Genomic_DNA"/>
</dbReference>
<dbReference type="AlphaFoldDB" id="A0ABD5ECD5"/>
<dbReference type="SUPFAM" id="SSF51735">
    <property type="entry name" value="NAD(P)-binding Rossmann-fold domains"/>
    <property type="match status" value="1"/>
</dbReference>
<sequence>MNGTETIGVLGASGAVGRAAVRALRDLGRTGLRLGGRAEEPLRAVLAAELDGRGRVVPTDMDDPAALAAFVSDCDVVLNCAGPTYRFGATAARAALAAGAHCVDVAGDDPAAEELNARPLPEAARRAVVLSAGTLPGLSSLLPRLAARELDTTAALEAYCGGLEPCSPTVAADLVLSLTSGGPAGAAYGEALAAVRGGRRASRVLRAERDATVPGFPGRVALVPFLGEETVRLAGALGLERTDWWNVHPGSRVHAVLTALPAALAAGEEPRLLEERLSRAAAVDLAGRSPYYAMEFRLTGTAGGVPAERRLRLRTTSSYRLTGAVGALAADAVARGAVPPGTHFACDVLDPEEVVSGLVALGAVDVLVRDAPDPGRPAAAGRDAEEEGEL</sequence>
<reference evidence="4" key="1">
    <citation type="submission" date="2023-07" db="EMBL/GenBank/DDBJ databases">
        <title>30 novel species of actinomycetes from the DSMZ collection.</title>
        <authorList>
            <person name="Nouioui I."/>
        </authorList>
    </citation>
    <scope>NUCLEOTIDE SEQUENCE [LARGE SCALE GENOMIC DNA]</scope>
    <source>
        <strain evidence="4">DSM 41982</strain>
    </source>
</reference>
<accession>A0ABD5ECD5</accession>
<feature type="region of interest" description="Disordered" evidence="1">
    <location>
        <begin position="370"/>
        <end position="390"/>
    </location>
</feature>
<dbReference type="PANTHER" id="PTHR43781:SF1">
    <property type="entry name" value="SACCHAROPINE DEHYDROGENASE"/>
    <property type="match status" value="1"/>
</dbReference>
<evidence type="ECO:0000259" key="2">
    <source>
        <dbReference type="Pfam" id="PF03435"/>
    </source>
</evidence>
<evidence type="ECO:0000313" key="4">
    <source>
        <dbReference type="Proteomes" id="UP001183607"/>
    </source>
</evidence>
<protein>
    <submittedName>
        <fullName evidence="3">Saccharopine dehydrogenase NADP-binding domain-containing protein</fullName>
    </submittedName>
</protein>
<dbReference type="PANTHER" id="PTHR43781">
    <property type="entry name" value="SACCHAROPINE DEHYDROGENASE"/>
    <property type="match status" value="1"/>
</dbReference>
<dbReference type="RefSeq" id="WP_311677549.1">
    <property type="nucleotide sequence ID" value="NZ_JAVRER010000052.1"/>
</dbReference>